<gene>
    <name evidence="1" type="ORF">EVAR_39983_1</name>
</gene>
<organism evidence="1 2">
    <name type="scientific">Eumeta variegata</name>
    <name type="common">Bagworm moth</name>
    <name type="synonym">Eumeta japonica</name>
    <dbReference type="NCBI Taxonomy" id="151549"/>
    <lineage>
        <taxon>Eukaryota</taxon>
        <taxon>Metazoa</taxon>
        <taxon>Ecdysozoa</taxon>
        <taxon>Arthropoda</taxon>
        <taxon>Hexapoda</taxon>
        <taxon>Insecta</taxon>
        <taxon>Pterygota</taxon>
        <taxon>Neoptera</taxon>
        <taxon>Endopterygota</taxon>
        <taxon>Lepidoptera</taxon>
        <taxon>Glossata</taxon>
        <taxon>Ditrysia</taxon>
        <taxon>Tineoidea</taxon>
        <taxon>Psychidae</taxon>
        <taxon>Oiketicinae</taxon>
        <taxon>Eumeta</taxon>
    </lineage>
</organism>
<dbReference type="AlphaFoldDB" id="A0A4C1YHQ7"/>
<comment type="caution">
    <text evidence="1">The sequence shown here is derived from an EMBL/GenBank/DDBJ whole genome shotgun (WGS) entry which is preliminary data.</text>
</comment>
<dbReference type="Proteomes" id="UP000299102">
    <property type="component" value="Unassembled WGS sequence"/>
</dbReference>
<name>A0A4C1YHQ7_EUMVA</name>
<dbReference type="EMBL" id="BGZK01001213">
    <property type="protein sequence ID" value="GBP74580.1"/>
    <property type="molecule type" value="Genomic_DNA"/>
</dbReference>
<proteinExistence type="predicted"/>
<evidence type="ECO:0000313" key="1">
    <source>
        <dbReference type="EMBL" id="GBP74580.1"/>
    </source>
</evidence>
<accession>A0A4C1YHQ7</accession>
<evidence type="ECO:0000313" key="2">
    <source>
        <dbReference type="Proteomes" id="UP000299102"/>
    </source>
</evidence>
<protein>
    <submittedName>
        <fullName evidence="1">Uncharacterized protein</fullName>
    </submittedName>
</protein>
<sequence length="93" mass="10422">MKFWIKENDIFLPKHKTIYLSDDTELLEAGSHLAGFHCMRIVATPLDARNVFLIPHSAPASRGIVKSSSRLLRFLQAARRALSRNSASTRATT</sequence>
<keyword evidence="2" id="KW-1185">Reference proteome</keyword>
<reference evidence="1 2" key="1">
    <citation type="journal article" date="2019" name="Commun. Biol.">
        <title>The bagworm genome reveals a unique fibroin gene that provides high tensile strength.</title>
        <authorList>
            <person name="Kono N."/>
            <person name="Nakamura H."/>
            <person name="Ohtoshi R."/>
            <person name="Tomita M."/>
            <person name="Numata K."/>
            <person name="Arakawa K."/>
        </authorList>
    </citation>
    <scope>NUCLEOTIDE SEQUENCE [LARGE SCALE GENOMIC DNA]</scope>
</reference>